<evidence type="ECO:0000313" key="6">
    <source>
        <dbReference type="EMBL" id="SDE63348.1"/>
    </source>
</evidence>
<reference evidence="6 7" key="1">
    <citation type="submission" date="2016-10" db="EMBL/GenBank/DDBJ databases">
        <authorList>
            <person name="de Groot N.N."/>
        </authorList>
    </citation>
    <scope>NUCLEOTIDE SEQUENCE [LARGE SCALE GENOMIC DNA]</scope>
    <source>
        <strain evidence="6 7">DSM 24015</strain>
    </source>
</reference>
<evidence type="ECO:0000256" key="1">
    <source>
        <dbReference type="ARBA" id="ARBA00022612"/>
    </source>
</evidence>
<dbReference type="InterPro" id="IPR054613">
    <property type="entry name" value="Peptidase_S78_dom"/>
</dbReference>
<evidence type="ECO:0000259" key="5">
    <source>
        <dbReference type="Pfam" id="PF04586"/>
    </source>
</evidence>
<evidence type="ECO:0000313" key="7">
    <source>
        <dbReference type="Proteomes" id="UP000198517"/>
    </source>
</evidence>
<evidence type="ECO:0000256" key="2">
    <source>
        <dbReference type="ARBA" id="ARBA00022670"/>
    </source>
</evidence>
<dbReference type="Pfam" id="PF04586">
    <property type="entry name" value="Peptidase_S78"/>
    <property type="match status" value="1"/>
</dbReference>
<feature type="domain" description="Prohead serine protease" evidence="5">
    <location>
        <begin position="35"/>
        <end position="127"/>
    </location>
</feature>
<name>A0A1G7EI83_9FLAO</name>
<protein>
    <submittedName>
        <fullName evidence="6">Prohead serine protease</fullName>
    </submittedName>
</protein>
<keyword evidence="1" id="KW-1188">Viral release from host cell</keyword>
<sequence length="314" mass="34859">MPRFILNDETKANSYGFKIKTDGINLERFAQNPVMLDGHNPSNLSVIGKWKDIQTEEGKLSADTDFDTEDQNAALIAGKVERGVIKGASMGIAFKRQDLHYENGELILSACELLEASIVSIPSNANALRLYVDNKLLTGDEVQNLCLSIENNENFKPEHMKKVQLSTAALLILGFATAQELDAEQINEALLSLDKQKKDLEQKLQLSEEKVQAYEKKAKEEKDKAITEMVSLAVKQGKITADKQQSFIDLAHQNFDLAKSALEAIPAKQNFSPDVKTPSGVVQTMEEFQKLSLTEQLAFKQSNPEGYKAILKSL</sequence>
<keyword evidence="3" id="KW-0378">Hydrolase</keyword>
<dbReference type="Proteomes" id="UP000198517">
    <property type="component" value="Unassembled WGS sequence"/>
</dbReference>
<dbReference type="RefSeq" id="WP_092737504.1">
    <property type="nucleotide sequence ID" value="NZ_FNAS01000016.1"/>
</dbReference>
<keyword evidence="2 6" id="KW-0645">Protease</keyword>
<keyword evidence="4" id="KW-0175">Coiled coil</keyword>
<organism evidence="6 7">
    <name type="scientific">Riemerella columbipharyngis</name>
    <dbReference type="NCBI Taxonomy" id="1071918"/>
    <lineage>
        <taxon>Bacteria</taxon>
        <taxon>Pseudomonadati</taxon>
        <taxon>Bacteroidota</taxon>
        <taxon>Flavobacteriia</taxon>
        <taxon>Flavobacteriales</taxon>
        <taxon>Weeksellaceae</taxon>
        <taxon>Riemerella</taxon>
    </lineage>
</organism>
<dbReference type="STRING" id="1071918.SAMN05421544_1166"/>
<keyword evidence="7" id="KW-1185">Reference proteome</keyword>
<dbReference type="GO" id="GO:0008233">
    <property type="term" value="F:peptidase activity"/>
    <property type="evidence" value="ECO:0007669"/>
    <property type="project" value="UniProtKB-KW"/>
</dbReference>
<dbReference type="OrthoDB" id="1064922at2"/>
<proteinExistence type="predicted"/>
<dbReference type="EMBL" id="FNAS01000016">
    <property type="protein sequence ID" value="SDE63348.1"/>
    <property type="molecule type" value="Genomic_DNA"/>
</dbReference>
<dbReference type="AlphaFoldDB" id="A0A1G7EI83"/>
<accession>A0A1G7EI83</accession>
<evidence type="ECO:0000256" key="4">
    <source>
        <dbReference type="SAM" id="Coils"/>
    </source>
</evidence>
<evidence type="ECO:0000256" key="3">
    <source>
        <dbReference type="ARBA" id="ARBA00022801"/>
    </source>
</evidence>
<gene>
    <name evidence="6" type="ORF">SAMN05421544_1166</name>
</gene>
<dbReference type="GO" id="GO:0006508">
    <property type="term" value="P:proteolysis"/>
    <property type="evidence" value="ECO:0007669"/>
    <property type="project" value="UniProtKB-KW"/>
</dbReference>
<feature type="coiled-coil region" evidence="4">
    <location>
        <begin position="183"/>
        <end position="224"/>
    </location>
</feature>